<gene>
    <name evidence="1" type="ORF">NIES80_15140</name>
</gene>
<protein>
    <submittedName>
        <fullName evidence="1">Uncharacterized protein</fullName>
    </submittedName>
</protein>
<dbReference type="SUPFAM" id="SSF53756">
    <property type="entry name" value="UDP-Glycosyltransferase/glycogen phosphorylase"/>
    <property type="match status" value="1"/>
</dbReference>
<reference evidence="2" key="1">
    <citation type="submission" date="2019-02" db="EMBL/GenBank/DDBJ databases">
        <title>Draft genome sequence of Dolichospermum planctonicum NIES-80.</title>
        <authorList>
            <person name="Yamaguchi H."/>
            <person name="Suzuki S."/>
            <person name="Kawachi M."/>
        </authorList>
    </citation>
    <scope>NUCLEOTIDE SEQUENCE [LARGE SCALE GENOMIC DNA]</scope>
    <source>
        <strain evidence="2">NIES-80</strain>
    </source>
</reference>
<name>A0A480AA80_9CYAN</name>
<evidence type="ECO:0000313" key="2">
    <source>
        <dbReference type="Proteomes" id="UP000299367"/>
    </source>
</evidence>
<dbReference type="RefSeq" id="WP_137907498.1">
    <property type="nucleotide sequence ID" value="NZ_BJCF01000012.1"/>
</dbReference>
<dbReference type="OrthoDB" id="1525134at2"/>
<dbReference type="EMBL" id="BJCF01000012">
    <property type="protein sequence ID" value="GCL41817.1"/>
    <property type="molecule type" value="Genomic_DNA"/>
</dbReference>
<accession>A0A480AA80</accession>
<dbReference type="AlphaFoldDB" id="A0A480AA80"/>
<evidence type="ECO:0000313" key="1">
    <source>
        <dbReference type="EMBL" id="GCL41817.1"/>
    </source>
</evidence>
<organism evidence="1 2">
    <name type="scientific">Dolichospermum planctonicum</name>
    <dbReference type="NCBI Taxonomy" id="136072"/>
    <lineage>
        <taxon>Bacteria</taxon>
        <taxon>Bacillati</taxon>
        <taxon>Cyanobacteriota</taxon>
        <taxon>Cyanophyceae</taxon>
        <taxon>Nostocales</taxon>
        <taxon>Aphanizomenonaceae</taxon>
        <taxon>Dolichospermum</taxon>
    </lineage>
</organism>
<dbReference type="Proteomes" id="UP000299367">
    <property type="component" value="Unassembled WGS sequence"/>
</dbReference>
<sequence>MPNFSFFDLHLSSHTRHPASIAHAIENLCPGNKYQFIYDEKDGASEKEILKKLPANSEIIYSGFPSKTNISHKLTTFKPDALIVMAQRIPDSAYISLAKTLKIKTFMFQHGLYIPFLKREPSLFLKKLVKTLRYIMYALTIAEIVEEDKIKYLQYYIKNLVFGQNITGSIDKNKINVDKVLVYGNFWKEYHRQQFGYSDESQYVIGYPDLIKVKDISSLIRENSICYIAQTLVEDGRLPRNDFLNFINILSSSIPNDKKIYIKLHPRSDVSLYKQLKEVNNAEFCNNNIPHCSHYIGHYSTVLAVIAMVNTNVLLWDFEGHEIPSYFTDICRVKTADVKELVDFINNNSILENECENKLKSQFQNFFYFDGEDPLQKTAKIILNAVS</sequence>
<proteinExistence type="predicted"/>
<comment type="caution">
    <text evidence="1">The sequence shown here is derived from an EMBL/GenBank/DDBJ whole genome shotgun (WGS) entry which is preliminary data.</text>
</comment>